<keyword evidence="5" id="KW-1185">Reference proteome</keyword>
<dbReference type="InterPro" id="IPR003697">
    <property type="entry name" value="Maf-like"/>
</dbReference>
<dbReference type="HAMAP" id="MF_00528">
    <property type="entry name" value="Maf"/>
    <property type="match status" value="1"/>
</dbReference>
<keyword evidence="3" id="KW-0963">Cytoplasm</keyword>
<dbReference type="EC" id="3.6.1.9" evidence="3"/>
<name>A0ABT9VFX0_9BACI</name>
<organism evidence="4 5">
    <name type="scientific">Alkalibacillus salilacus</name>
    <dbReference type="NCBI Taxonomy" id="284582"/>
    <lineage>
        <taxon>Bacteria</taxon>
        <taxon>Bacillati</taxon>
        <taxon>Bacillota</taxon>
        <taxon>Bacilli</taxon>
        <taxon>Bacillales</taxon>
        <taxon>Bacillaceae</taxon>
        <taxon>Alkalibacillus</taxon>
    </lineage>
</organism>
<gene>
    <name evidence="4" type="ORF">J2S77_001854</name>
</gene>
<dbReference type="PANTHER" id="PTHR43213:SF5">
    <property type="entry name" value="BIFUNCTIONAL DTTP_UTP PYROPHOSPHATASE_METHYLTRANSFERASE PROTEIN-RELATED"/>
    <property type="match status" value="1"/>
</dbReference>
<dbReference type="Proteomes" id="UP001224359">
    <property type="component" value="Unassembled WGS sequence"/>
</dbReference>
<comment type="catalytic activity">
    <reaction evidence="3">
        <text>UTP + H2O = UMP + diphosphate + H(+)</text>
        <dbReference type="Rhea" id="RHEA:29395"/>
        <dbReference type="ChEBI" id="CHEBI:15377"/>
        <dbReference type="ChEBI" id="CHEBI:15378"/>
        <dbReference type="ChEBI" id="CHEBI:33019"/>
        <dbReference type="ChEBI" id="CHEBI:46398"/>
        <dbReference type="ChEBI" id="CHEBI:57865"/>
        <dbReference type="EC" id="3.6.1.9"/>
    </reaction>
</comment>
<comment type="caution">
    <text evidence="3">Lacks conserved residue(s) required for the propagation of feature annotation.</text>
</comment>
<feature type="site" description="Important for substrate specificity" evidence="3">
    <location>
        <position position="70"/>
    </location>
</feature>
<keyword evidence="2 3" id="KW-0378">Hydrolase</keyword>
<protein>
    <recommendedName>
        <fullName evidence="3">dTTP/UTP pyrophosphatase</fullName>
        <shortName evidence="3">dTTPase/UTPase</shortName>
        <ecNumber evidence="3">3.6.1.9</ecNumber>
    </recommendedName>
    <alternativeName>
        <fullName evidence="3">Nucleoside triphosphate pyrophosphatase</fullName>
    </alternativeName>
    <alternativeName>
        <fullName evidence="3">Nucleotide pyrophosphatase</fullName>
        <shortName evidence="3">Nucleotide PPase</shortName>
    </alternativeName>
</protein>
<comment type="cofactor">
    <cofactor evidence="1 3">
        <name>a divalent metal cation</name>
        <dbReference type="ChEBI" id="CHEBI:60240"/>
    </cofactor>
</comment>
<dbReference type="EMBL" id="JAUSTQ010000007">
    <property type="protein sequence ID" value="MDQ0159867.1"/>
    <property type="molecule type" value="Genomic_DNA"/>
</dbReference>
<feature type="site" description="Important for substrate specificity" evidence="3">
    <location>
        <position position="12"/>
    </location>
</feature>
<evidence type="ECO:0000256" key="3">
    <source>
        <dbReference type="HAMAP-Rule" id="MF_00528"/>
    </source>
</evidence>
<keyword evidence="3" id="KW-0546">Nucleotide metabolism</keyword>
<dbReference type="RefSeq" id="WP_306976673.1">
    <property type="nucleotide sequence ID" value="NZ_JAUSTQ010000007.1"/>
</dbReference>
<dbReference type="PIRSF" id="PIRSF006305">
    <property type="entry name" value="Maf"/>
    <property type="match status" value="1"/>
</dbReference>
<feature type="site" description="Important for substrate specificity" evidence="3">
    <location>
        <position position="152"/>
    </location>
</feature>
<dbReference type="Pfam" id="PF02545">
    <property type="entry name" value="Maf"/>
    <property type="match status" value="1"/>
</dbReference>
<dbReference type="Gene3D" id="3.90.950.10">
    <property type="match status" value="1"/>
</dbReference>
<dbReference type="NCBIfam" id="TIGR00172">
    <property type="entry name" value="maf"/>
    <property type="match status" value="1"/>
</dbReference>
<dbReference type="InterPro" id="IPR029001">
    <property type="entry name" value="ITPase-like_fam"/>
</dbReference>
<dbReference type="PANTHER" id="PTHR43213">
    <property type="entry name" value="BIFUNCTIONAL DTTP/UTP PYROPHOSPHATASE/METHYLTRANSFERASE PROTEIN-RELATED"/>
    <property type="match status" value="1"/>
</dbReference>
<proteinExistence type="inferred from homology"/>
<evidence type="ECO:0000313" key="5">
    <source>
        <dbReference type="Proteomes" id="UP001224359"/>
    </source>
</evidence>
<sequence>MTDLILGSSSPRRQAILQQVKQPFTIRKPDVDESVITTPNPVEKVEQLATIKGRHIPIKNNQEIILSADTVVGFDNQIFEKPRTQEDAYQMMKQLSGQSHAVFTGVILRSNGHEDLFVERTDVEFWPLTEQEIYWYIQTDEPYDKAGAYGIQSIGARFVKQIHGDYYNVMGLPISQVIRRLQAFNT</sequence>
<evidence type="ECO:0000256" key="2">
    <source>
        <dbReference type="ARBA" id="ARBA00022801"/>
    </source>
</evidence>
<comment type="catalytic activity">
    <reaction evidence="3">
        <text>dTTP + H2O = dTMP + diphosphate + H(+)</text>
        <dbReference type="Rhea" id="RHEA:28534"/>
        <dbReference type="ChEBI" id="CHEBI:15377"/>
        <dbReference type="ChEBI" id="CHEBI:15378"/>
        <dbReference type="ChEBI" id="CHEBI:33019"/>
        <dbReference type="ChEBI" id="CHEBI:37568"/>
        <dbReference type="ChEBI" id="CHEBI:63528"/>
        <dbReference type="EC" id="3.6.1.9"/>
    </reaction>
</comment>
<dbReference type="SUPFAM" id="SSF52972">
    <property type="entry name" value="ITPase-like"/>
    <property type="match status" value="1"/>
</dbReference>
<evidence type="ECO:0000313" key="4">
    <source>
        <dbReference type="EMBL" id="MDQ0159867.1"/>
    </source>
</evidence>
<comment type="similarity">
    <text evidence="3">Belongs to the Maf family. YhdE subfamily.</text>
</comment>
<feature type="active site" description="Proton acceptor" evidence="3">
    <location>
        <position position="69"/>
    </location>
</feature>
<accession>A0ABT9VFX0</accession>
<evidence type="ECO:0000256" key="1">
    <source>
        <dbReference type="ARBA" id="ARBA00001968"/>
    </source>
</evidence>
<reference evidence="4 5" key="1">
    <citation type="submission" date="2023-07" db="EMBL/GenBank/DDBJ databases">
        <title>Genomic Encyclopedia of Type Strains, Phase IV (KMG-IV): sequencing the most valuable type-strain genomes for metagenomic binning, comparative biology and taxonomic classification.</title>
        <authorList>
            <person name="Goeker M."/>
        </authorList>
    </citation>
    <scope>NUCLEOTIDE SEQUENCE [LARGE SCALE GENOMIC DNA]</scope>
    <source>
        <strain evidence="4 5">DSM 16460</strain>
    </source>
</reference>
<comment type="caution">
    <text evidence="4">The sequence shown here is derived from an EMBL/GenBank/DDBJ whole genome shotgun (WGS) entry which is preliminary data.</text>
</comment>
<comment type="function">
    <text evidence="3">Nucleoside triphosphate pyrophosphatase that hydrolyzes dTTP and UTP. May have a dual role in cell division arrest and in preventing the incorporation of modified nucleotides into cellular nucleic acids.</text>
</comment>
<comment type="subcellular location">
    <subcellularLocation>
        <location evidence="3">Cytoplasm</location>
    </subcellularLocation>
</comment>
<dbReference type="CDD" id="cd00555">
    <property type="entry name" value="Maf"/>
    <property type="match status" value="1"/>
</dbReference>